<evidence type="ECO:0000313" key="1">
    <source>
        <dbReference type="EMBL" id="GEQ98154.1"/>
    </source>
</evidence>
<proteinExistence type="predicted"/>
<gene>
    <name evidence="1" type="ORF">JCM17844_17910</name>
</gene>
<name>A0A5A7MRD8_9PROT</name>
<comment type="caution">
    <text evidence="1">The sequence shown here is derived from an EMBL/GenBank/DDBJ whole genome shotgun (WGS) entry which is preliminary data.</text>
</comment>
<dbReference type="EMBL" id="BKCL01000005">
    <property type="protein sequence ID" value="GEQ98154.1"/>
    <property type="molecule type" value="Genomic_DNA"/>
</dbReference>
<protein>
    <submittedName>
        <fullName evidence="1">Uncharacterized protein</fullName>
    </submittedName>
</protein>
<dbReference type="AlphaFoldDB" id="A0A5A7MRD8"/>
<organism evidence="1 2">
    <name type="scientific">Iodidimonas gelatinilytica</name>
    <dbReference type="NCBI Taxonomy" id="1236966"/>
    <lineage>
        <taxon>Bacteria</taxon>
        <taxon>Pseudomonadati</taxon>
        <taxon>Pseudomonadota</taxon>
        <taxon>Alphaproteobacteria</taxon>
        <taxon>Iodidimonadales</taxon>
        <taxon>Iodidimonadaceae</taxon>
        <taxon>Iodidimonas</taxon>
    </lineage>
</organism>
<dbReference type="RefSeq" id="WP_150000507.1">
    <property type="nucleotide sequence ID" value="NZ_BKCL01000005.1"/>
</dbReference>
<evidence type="ECO:0000313" key="2">
    <source>
        <dbReference type="Proteomes" id="UP000322084"/>
    </source>
</evidence>
<reference evidence="1 2" key="1">
    <citation type="submission" date="2019-09" db="EMBL/GenBank/DDBJ databases">
        <title>NBRP : Genome information of microbial organism related human and environment.</title>
        <authorList>
            <person name="Hattori M."/>
            <person name="Oshima K."/>
            <person name="Inaba H."/>
            <person name="Suda W."/>
            <person name="Sakamoto M."/>
            <person name="Iino T."/>
            <person name="Kitahara M."/>
            <person name="Oshida Y."/>
            <person name="Iida T."/>
            <person name="Kudo T."/>
            <person name="Itoh T."/>
            <person name="Ohkuma M."/>
        </authorList>
    </citation>
    <scope>NUCLEOTIDE SEQUENCE [LARGE SCALE GENOMIC DNA]</scope>
    <source>
        <strain evidence="1 2">Hi-2</strain>
    </source>
</reference>
<dbReference type="Proteomes" id="UP000322084">
    <property type="component" value="Unassembled WGS sequence"/>
</dbReference>
<accession>A0A5A7MRD8</accession>
<sequence>MITPHTEFKTGYVPNAVYVFGEVLPGGFRPVSIFIYPTKGFFRDQGCVESFGLYDHQSKKPERRSDYPVWFDKHVTAFFRKQEPIILAGMAAPGFHGLGEAFINQDWRVRIGKPGQKQIERLEKNIFEDGRLSADSPDLDLVGFSQALGSIDQSVRVSLDMAFFGVNVPANGALKFELAPSRLPLVNNIFFDFAGEPLTMRIAPNGEPIEQVGRAFDPPCLLPETLMLATELNLAPIVLENRLWVPNKWPFAD</sequence>